<sequence>MVWAHREEPDASIQSERQPDQQSQGRGDGAGPLTAFPTLRKFSSFAETNRDSSMHSERVGRKYELLPLMLTAFLGTSNLSVFPKTMMFVVWFNGGVFFLVPYLLGLVFYTIPSAQVEVYIGQFTQTTPLKGYSLFAPIMAAIVWTSQIAISIGGVQALLHMTIAMQMLLNYPARETWAKCQDYNSPSCISFANDRGCADQMDTTIAQMRYAFVRVYGILLQKDCHQSFENLIIQPNLAQLPVIEFL</sequence>
<keyword evidence="8" id="KW-1015">Disulfide bond</keyword>
<feature type="compositionally biased region" description="Polar residues" evidence="9">
    <location>
        <begin position="12"/>
        <end position="25"/>
    </location>
</feature>
<keyword evidence="6 10" id="KW-0472">Membrane</keyword>
<proteinExistence type="predicted"/>
<feature type="transmembrane region" description="Helical" evidence="10">
    <location>
        <begin position="89"/>
        <end position="111"/>
    </location>
</feature>
<evidence type="ECO:0000313" key="11">
    <source>
        <dbReference type="EMBL" id="CAJ0576995.1"/>
    </source>
</evidence>
<keyword evidence="4" id="KW-0769">Symport</keyword>
<evidence type="ECO:0000256" key="9">
    <source>
        <dbReference type="SAM" id="MobiDB-lite"/>
    </source>
</evidence>
<evidence type="ECO:0000256" key="6">
    <source>
        <dbReference type="ARBA" id="ARBA00023136"/>
    </source>
</evidence>
<dbReference type="PROSITE" id="PS50267">
    <property type="entry name" value="NA_NEUROTRAN_SYMP_3"/>
    <property type="match status" value="1"/>
</dbReference>
<keyword evidence="5 10" id="KW-1133">Transmembrane helix</keyword>
<organism evidence="11 12">
    <name type="scientific">Mesorhabditis spiculigera</name>
    <dbReference type="NCBI Taxonomy" id="96644"/>
    <lineage>
        <taxon>Eukaryota</taxon>
        <taxon>Metazoa</taxon>
        <taxon>Ecdysozoa</taxon>
        <taxon>Nematoda</taxon>
        <taxon>Chromadorea</taxon>
        <taxon>Rhabditida</taxon>
        <taxon>Rhabditina</taxon>
        <taxon>Rhabditomorpha</taxon>
        <taxon>Rhabditoidea</taxon>
        <taxon>Rhabditidae</taxon>
        <taxon>Mesorhabditinae</taxon>
        <taxon>Mesorhabditis</taxon>
    </lineage>
</organism>
<evidence type="ECO:0000256" key="2">
    <source>
        <dbReference type="ARBA" id="ARBA00022448"/>
    </source>
</evidence>
<dbReference type="GO" id="GO:0005332">
    <property type="term" value="F:gamma-aminobutyric acid:sodium:chloride symporter activity"/>
    <property type="evidence" value="ECO:0007669"/>
    <property type="project" value="TreeGrafter"/>
</dbReference>
<evidence type="ECO:0000256" key="8">
    <source>
        <dbReference type="PIRSR" id="PIRSR600175-2"/>
    </source>
</evidence>
<dbReference type="SUPFAM" id="SSF161070">
    <property type="entry name" value="SNF-like"/>
    <property type="match status" value="1"/>
</dbReference>
<reference evidence="11" key="1">
    <citation type="submission" date="2023-06" db="EMBL/GenBank/DDBJ databases">
        <authorList>
            <person name="Delattre M."/>
        </authorList>
    </citation>
    <scope>NUCLEOTIDE SEQUENCE</scope>
    <source>
        <strain evidence="11">AF72</strain>
    </source>
</reference>
<dbReference type="Proteomes" id="UP001177023">
    <property type="component" value="Unassembled WGS sequence"/>
</dbReference>
<name>A0AA36CX46_9BILA</name>
<evidence type="ECO:0000256" key="4">
    <source>
        <dbReference type="ARBA" id="ARBA00022847"/>
    </source>
</evidence>
<dbReference type="EMBL" id="CATQJA010002648">
    <property type="protein sequence ID" value="CAJ0576995.1"/>
    <property type="molecule type" value="Genomic_DNA"/>
</dbReference>
<evidence type="ECO:0000256" key="5">
    <source>
        <dbReference type="ARBA" id="ARBA00022989"/>
    </source>
</evidence>
<comment type="subcellular location">
    <subcellularLocation>
        <location evidence="1">Membrane</location>
        <topology evidence="1">Multi-pass membrane protein</topology>
    </subcellularLocation>
</comment>
<feature type="non-terminal residue" evidence="11">
    <location>
        <position position="1"/>
    </location>
</feature>
<accession>A0AA36CX46</accession>
<feature type="region of interest" description="Disordered" evidence="9">
    <location>
        <begin position="1"/>
        <end position="32"/>
    </location>
</feature>
<comment type="caution">
    <text evidence="11">The sequence shown here is derived from an EMBL/GenBank/DDBJ whole genome shotgun (WGS) entry which is preliminary data.</text>
</comment>
<evidence type="ECO:0000256" key="1">
    <source>
        <dbReference type="ARBA" id="ARBA00004141"/>
    </source>
</evidence>
<dbReference type="Pfam" id="PF00209">
    <property type="entry name" value="SNF"/>
    <property type="match status" value="1"/>
</dbReference>
<feature type="disulfide bond" evidence="8">
    <location>
        <begin position="180"/>
        <end position="188"/>
    </location>
</feature>
<keyword evidence="7" id="KW-0479">Metal-binding</keyword>
<dbReference type="PANTHER" id="PTHR11616:SF326">
    <property type="entry name" value="SODIUM-DEPENDENT TRANSPORTER SNF-5"/>
    <property type="match status" value="1"/>
</dbReference>
<dbReference type="PANTHER" id="PTHR11616">
    <property type="entry name" value="SODIUM/CHLORIDE DEPENDENT TRANSPORTER"/>
    <property type="match status" value="1"/>
</dbReference>
<keyword evidence="7" id="KW-0915">Sodium</keyword>
<evidence type="ECO:0000256" key="3">
    <source>
        <dbReference type="ARBA" id="ARBA00022692"/>
    </source>
</evidence>
<feature type="binding site" evidence="7">
    <location>
        <position position="78"/>
    </location>
    <ligand>
        <name>Na(+)</name>
        <dbReference type="ChEBI" id="CHEBI:29101"/>
        <label>1</label>
    </ligand>
</feature>
<evidence type="ECO:0000256" key="7">
    <source>
        <dbReference type="PIRSR" id="PIRSR600175-1"/>
    </source>
</evidence>
<dbReference type="GO" id="GO:0005886">
    <property type="term" value="C:plasma membrane"/>
    <property type="evidence" value="ECO:0007669"/>
    <property type="project" value="TreeGrafter"/>
</dbReference>
<dbReference type="GO" id="GO:0043005">
    <property type="term" value="C:neuron projection"/>
    <property type="evidence" value="ECO:0007669"/>
    <property type="project" value="TreeGrafter"/>
</dbReference>
<gene>
    <name evidence="11" type="ORF">MSPICULIGERA_LOCUS15275</name>
</gene>
<protein>
    <submittedName>
        <fullName evidence="11">Uncharacterized protein</fullName>
    </submittedName>
</protein>
<feature type="transmembrane region" description="Helical" evidence="10">
    <location>
        <begin position="131"/>
        <end position="159"/>
    </location>
</feature>
<evidence type="ECO:0000256" key="10">
    <source>
        <dbReference type="SAM" id="Phobius"/>
    </source>
</evidence>
<dbReference type="InterPro" id="IPR037272">
    <property type="entry name" value="SNS_sf"/>
</dbReference>
<dbReference type="AlphaFoldDB" id="A0AA36CX46"/>
<dbReference type="InterPro" id="IPR000175">
    <property type="entry name" value="Na/ntran_symport"/>
</dbReference>
<evidence type="ECO:0000313" key="12">
    <source>
        <dbReference type="Proteomes" id="UP001177023"/>
    </source>
</evidence>
<keyword evidence="12" id="KW-1185">Reference proteome</keyword>
<keyword evidence="3 10" id="KW-0812">Transmembrane</keyword>
<dbReference type="GO" id="GO:0046872">
    <property type="term" value="F:metal ion binding"/>
    <property type="evidence" value="ECO:0007669"/>
    <property type="project" value="UniProtKB-KW"/>
</dbReference>
<keyword evidence="2" id="KW-0813">Transport</keyword>
<feature type="transmembrane region" description="Helical" evidence="10">
    <location>
        <begin position="65"/>
        <end position="82"/>
    </location>
</feature>